<comment type="caution">
    <text evidence="2">The sequence shown here is derived from an EMBL/GenBank/DDBJ whole genome shotgun (WGS) entry which is preliminary data.</text>
</comment>
<sequence>MFRAFSLITTLLVALPASAQAYERISDRATFVDTVGGKDLKIALYGLTLNVRDNGTITGRAAGWDIVGSWTWEDGYFCRDMDWSGYPIEYNCQLVEVNGDRIRFTVDQGTGDDAVLRIR</sequence>
<feature type="signal peptide" evidence="1">
    <location>
        <begin position="1"/>
        <end position="21"/>
    </location>
</feature>
<name>A0ABS9CWX3_9RHOB</name>
<organism evidence="2 3">
    <name type="scientific">Octadecabacter dasysiphoniae</name>
    <dbReference type="NCBI Taxonomy" id="2909341"/>
    <lineage>
        <taxon>Bacteria</taxon>
        <taxon>Pseudomonadati</taxon>
        <taxon>Pseudomonadota</taxon>
        <taxon>Alphaproteobacteria</taxon>
        <taxon>Rhodobacterales</taxon>
        <taxon>Roseobacteraceae</taxon>
        <taxon>Octadecabacter</taxon>
    </lineage>
</organism>
<evidence type="ECO:0000313" key="3">
    <source>
        <dbReference type="Proteomes" id="UP001200557"/>
    </source>
</evidence>
<dbReference type="Proteomes" id="UP001200557">
    <property type="component" value="Unassembled WGS sequence"/>
</dbReference>
<dbReference type="RefSeq" id="WP_235225527.1">
    <property type="nucleotide sequence ID" value="NZ_JAKGAQ010000002.1"/>
</dbReference>
<proteinExistence type="predicted"/>
<reference evidence="2 3" key="1">
    <citation type="submission" date="2022-01" db="EMBL/GenBank/DDBJ databases">
        <title>Octadecabacter sp. nov., isolated from a marine alga.</title>
        <authorList>
            <person name="Jin M.S."/>
            <person name="Kim H.M."/>
            <person name="Han D.M."/>
            <person name="Jung J.J."/>
            <person name="Jeon C.O."/>
        </authorList>
    </citation>
    <scope>NUCLEOTIDE SEQUENCE [LARGE SCALE GENOMIC DNA]</scope>
    <source>
        <strain evidence="2 3">G9-8</strain>
    </source>
</reference>
<gene>
    <name evidence="2" type="ORF">L0664_09430</name>
</gene>
<evidence type="ECO:0000313" key="2">
    <source>
        <dbReference type="EMBL" id="MCF2871282.1"/>
    </source>
</evidence>
<keyword evidence="1" id="KW-0732">Signal</keyword>
<dbReference type="EMBL" id="JAKGAQ010000002">
    <property type="protein sequence ID" value="MCF2871282.1"/>
    <property type="molecule type" value="Genomic_DNA"/>
</dbReference>
<feature type="chain" id="PRO_5045169079" evidence="1">
    <location>
        <begin position="22"/>
        <end position="119"/>
    </location>
</feature>
<protein>
    <submittedName>
        <fullName evidence="2">Dihydrodipicolinate reductase</fullName>
    </submittedName>
</protein>
<accession>A0ABS9CWX3</accession>
<keyword evidence="3" id="KW-1185">Reference proteome</keyword>
<evidence type="ECO:0000256" key="1">
    <source>
        <dbReference type="SAM" id="SignalP"/>
    </source>
</evidence>